<dbReference type="PANTHER" id="PTHR15004:SF0">
    <property type="entry name" value="GLUTAMYL-TRNA(GLN) AMIDOTRANSFERASE SUBUNIT C, MITOCHONDRIAL"/>
    <property type="match status" value="1"/>
</dbReference>
<evidence type="ECO:0000313" key="1">
    <source>
        <dbReference type="EMBL" id="SVD70783.1"/>
    </source>
</evidence>
<dbReference type="InterPro" id="IPR003837">
    <property type="entry name" value="GatC"/>
</dbReference>
<gene>
    <name evidence="1" type="ORF">METZ01_LOCUS423637</name>
</gene>
<reference evidence="1" key="1">
    <citation type="submission" date="2018-05" db="EMBL/GenBank/DDBJ databases">
        <authorList>
            <person name="Lanie J.A."/>
            <person name="Ng W.-L."/>
            <person name="Kazmierczak K.M."/>
            <person name="Andrzejewski T.M."/>
            <person name="Davidsen T.M."/>
            <person name="Wayne K.J."/>
            <person name="Tettelin H."/>
            <person name="Glass J.I."/>
            <person name="Rusch D."/>
            <person name="Podicherti R."/>
            <person name="Tsui H.-C.T."/>
            <person name="Winkler M.E."/>
        </authorList>
    </citation>
    <scope>NUCLEOTIDE SEQUENCE</scope>
</reference>
<dbReference type="AlphaFoldDB" id="A0A382XIK9"/>
<dbReference type="InterPro" id="IPR036113">
    <property type="entry name" value="Asp/Glu-ADT_sf_sub_c"/>
</dbReference>
<dbReference type="EMBL" id="UINC01167985">
    <property type="protein sequence ID" value="SVD70783.1"/>
    <property type="molecule type" value="Genomic_DNA"/>
</dbReference>
<dbReference type="SUPFAM" id="SSF141000">
    <property type="entry name" value="Glu-tRNAGln amidotransferase C subunit"/>
    <property type="match status" value="1"/>
</dbReference>
<organism evidence="1">
    <name type="scientific">marine metagenome</name>
    <dbReference type="NCBI Taxonomy" id="408172"/>
    <lineage>
        <taxon>unclassified sequences</taxon>
        <taxon>metagenomes</taxon>
        <taxon>ecological metagenomes</taxon>
    </lineage>
</organism>
<dbReference type="Gene3D" id="1.10.20.60">
    <property type="entry name" value="Glu-tRNAGln amidotransferase C subunit, N-terminal domain"/>
    <property type="match status" value="1"/>
</dbReference>
<sequence length="85" mass="9484">MSQLAYLNLTQEEIEALRSDLENILDKFQALSTVNTEGISPTSHTSDVYAVMREDCQAEALELNEVLDNAPTIDGDFIKIRPVLD</sequence>
<dbReference type="NCBIfam" id="TIGR00135">
    <property type="entry name" value="gatC"/>
    <property type="match status" value="1"/>
</dbReference>
<protein>
    <submittedName>
        <fullName evidence="1">Uncharacterized protein</fullName>
    </submittedName>
</protein>
<dbReference type="Pfam" id="PF02686">
    <property type="entry name" value="GatC"/>
    <property type="match status" value="1"/>
</dbReference>
<name>A0A382XIK9_9ZZZZ</name>
<proteinExistence type="predicted"/>
<dbReference type="GO" id="GO:0006450">
    <property type="term" value="P:regulation of translational fidelity"/>
    <property type="evidence" value="ECO:0007669"/>
    <property type="project" value="InterPro"/>
</dbReference>
<accession>A0A382XIK9</accession>
<dbReference type="GO" id="GO:0070681">
    <property type="term" value="P:glutaminyl-tRNAGln biosynthesis via transamidation"/>
    <property type="evidence" value="ECO:0007669"/>
    <property type="project" value="TreeGrafter"/>
</dbReference>
<dbReference type="PANTHER" id="PTHR15004">
    <property type="entry name" value="GLUTAMYL-TRNA(GLN) AMIDOTRANSFERASE SUBUNIT C, MITOCHONDRIAL"/>
    <property type="match status" value="1"/>
</dbReference>